<keyword evidence="9" id="KW-1133">Transmembrane helix</keyword>
<dbReference type="InterPro" id="IPR017441">
    <property type="entry name" value="Protein_kinase_ATP_BS"/>
</dbReference>
<gene>
    <name evidence="11" type="ORF">GCM10012286_37300</name>
</gene>
<dbReference type="PANTHER" id="PTHR43289">
    <property type="entry name" value="MITOGEN-ACTIVATED PROTEIN KINASE KINASE KINASE 20-RELATED"/>
    <property type="match status" value="1"/>
</dbReference>
<keyword evidence="5" id="KW-0418">Kinase</keyword>
<dbReference type="Proteomes" id="UP000656881">
    <property type="component" value="Unassembled WGS sequence"/>
</dbReference>
<evidence type="ECO:0000256" key="7">
    <source>
        <dbReference type="PROSITE-ProRule" id="PRU10141"/>
    </source>
</evidence>
<dbReference type="RefSeq" id="WP_189174809.1">
    <property type="nucleotide sequence ID" value="NZ_BMNG01000007.1"/>
</dbReference>
<feature type="transmembrane region" description="Helical" evidence="9">
    <location>
        <begin position="365"/>
        <end position="387"/>
    </location>
</feature>
<feature type="transmembrane region" description="Helical" evidence="9">
    <location>
        <begin position="399"/>
        <end position="421"/>
    </location>
</feature>
<feature type="region of interest" description="Disordered" evidence="8">
    <location>
        <begin position="318"/>
        <end position="350"/>
    </location>
</feature>
<organism evidence="11 12">
    <name type="scientific">Streptomyces lasiicapitis</name>
    <dbReference type="NCBI Taxonomy" id="1923961"/>
    <lineage>
        <taxon>Bacteria</taxon>
        <taxon>Bacillati</taxon>
        <taxon>Actinomycetota</taxon>
        <taxon>Actinomycetes</taxon>
        <taxon>Kitasatosporales</taxon>
        <taxon>Streptomycetaceae</taxon>
        <taxon>Streptomyces</taxon>
    </lineage>
</organism>
<reference evidence="12" key="1">
    <citation type="journal article" date="2019" name="Int. J. Syst. Evol. Microbiol.">
        <title>The Global Catalogue of Microorganisms (GCM) 10K type strain sequencing project: providing services to taxonomists for standard genome sequencing and annotation.</title>
        <authorList>
            <consortium name="The Broad Institute Genomics Platform"/>
            <consortium name="The Broad Institute Genome Sequencing Center for Infectious Disease"/>
            <person name="Wu L."/>
            <person name="Ma J."/>
        </authorList>
    </citation>
    <scope>NUCLEOTIDE SEQUENCE [LARGE SCALE GENOMIC DNA]</scope>
    <source>
        <strain evidence="12">CGMCC 4.7349</strain>
    </source>
</reference>
<feature type="binding site" evidence="7">
    <location>
        <position position="39"/>
    </location>
    <ligand>
        <name>ATP</name>
        <dbReference type="ChEBI" id="CHEBI:30616"/>
    </ligand>
</feature>
<dbReference type="InterPro" id="IPR011009">
    <property type="entry name" value="Kinase-like_dom_sf"/>
</dbReference>
<evidence type="ECO:0000259" key="10">
    <source>
        <dbReference type="PROSITE" id="PS50011"/>
    </source>
</evidence>
<dbReference type="SMART" id="SM00220">
    <property type="entry name" value="S_TKc"/>
    <property type="match status" value="1"/>
</dbReference>
<keyword evidence="12" id="KW-1185">Reference proteome</keyword>
<evidence type="ECO:0000256" key="9">
    <source>
        <dbReference type="SAM" id="Phobius"/>
    </source>
</evidence>
<dbReference type="Pfam" id="PF00069">
    <property type="entry name" value="Pkinase"/>
    <property type="match status" value="1"/>
</dbReference>
<keyword evidence="4 7" id="KW-0547">Nucleotide-binding</keyword>
<keyword evidence="2" id="KW-0723">Serine/threonine-protein kinase</keyword>
<evidence type="ECO:0000313" key="11">
    <source>
        <dbReference type="EMBL" id="GGO46417.1"/>
    </source>
</evidence>
<feature type="region of interest" description="Disordered" evidence="8">
    <location>
        <begin position="277"/>
        <end position="299"/>
    </location>
</feature>
<protein>
    <recommendedName>
        <fullName evidence="1">non-specific serine/threonine protein kinase</fullName>
        <ecNumber evidence="1">2.7.11.1</ecNumber>
    </recommendedName>
</protein>
<accession>A0ABQ2M3F1</accession>
<evidence type="ECO:0000256" key="5">
    <source>
        <dbReference type="ARBA" id="ARBA00022777"/>
    </source>
</evidence>
<evidence type="ECO:0000256" key="6">
    <source>
        <dbReference type="ARBA" id="ARBA00022840"/>
    </source>
</evidence>
<keyword evidence="6 7" id="KW-0067">ATP-binding</keyword>
<evidence type="ECO:0000256" key="8">
    <source>
        <dbReference type="SAM" id="MobiDB-lite"/>
    </source>
</evidence>
<dbReference type="PROSITE" id="PS50011">
    <property type="entry name" value="PROTEIN_KINASE_DOM"/>
    <property type="match status" value="1"/>
</dbReference>
<evidence type="ECO:0000256" key="3">
    <source>
        <dbReference type="ARBA" id="ARBA00022679"/>
    </source>
</evidence>
<dbReference type="Gene3D" id="3.30.200.20">
    <property type="entry name" value="Phosphorylase Kinase, domain 1"/>
    <property type="match status" value="1"/>
</dbReference>
<feature type="compositionally biased region" description="Low complexity" evidence="8">
    <location>
        <begin position="289"/>
        <end position="299"/>
    </location>
</feature>
<dbReference type="EMBL" id="BMNG01000007">
    <property type="protein sequence ID" value="GGO46417.1"/>
    <property type="molecule type" value="Genomic_DNA"/>
</dbReference>
<dbReference type="PROSITE" id="PS00107">
    <property type="entry name" value="PROTEIN_KINASE_ATP"/>
    <property type="match status" value="1"/>
</dbReference>
<dbReference type="InterPro" id="IPR000719">
    <property type="entry name" value="Prot_kinase_dom"/>
</dbReference>
<evidence type="ECO:0000256" key="2">
    <source>
        <dbReference type="ARBA" id="ARBA00022527"/>
    </source>
</evidence>
<proteinExistence type="predicted"/>
<dbReference type="PROSITE" id="PS00108">
    <property type="entry name" value="PROTEIN_KINASE_ST"/>
    <property type="match status" value="1"/>
</dbReference>
<evidence type="ECO:0000313" key="12">
    <source>
        <dbReference type="Proteomes" id="UP000656881"/>
    </source>
</evidence>
<comment type="caution">
    <text evidence="11">The sequence shown here is derived from an EMBL/GenBank/DDBJ whole genome shotgun (WGS) entry which is preliminary data.</text>
</comment>
<dbReference type="SUPFAM" id="SSF56112">
    <property type="entry name" value="Protein kinase-like (PK-like)"/>
    <property type="match status" value="1"/>
</dbReference>
<dbReference type="InterPro" id="IPR008271">
    <property type="entry name" value="Ser/Thr_kinase_AS"/>
</dbReference>
<feature type="domain" description="Protein kinase" evidence="10">
    <location>
        <begin position="10"/>
        <end position="278"/>
    </location>
</feature>
<keyword evidence="9" id="KW-0472">Membrane</keyword>
<dbReference type="PANTHER" id="PTHR43289:SF6">
    <property type="entry name" value="SERINE_THREONINE-PROTEIN KINASE NEKL-3"/>
    <property type="match status" value="1"/>
</dbReference>
<dbReference type="EC" id="2.7.11.1" evidence="1"/>
<feature type="compositionally biased region" description="Low complexity" evidence="8">
    <location>
        <begin position="318"/>
        <end position="331"/>
    </location>
</feature>
<keyword evidence="9" id="KW-0812">Transmembrane</keyword>
<evidence type="ECO:0000256" key="4">
    <source>
        <dbReference type="ARBA" id="ARBA00022741"/>
    </source>
</evidence>
<sequence>MRGVVLGGRYQLREPLGSGGMGTVWRATDQVRQRVVAVKTVVGHGGAETSELARRFRREFRVASLLSSPHIVEVHDSGEAVVDGRPLLYLVMDEIPGEPLSRLLTARRPTLAEIARWGGEICEALSTMHAAGIVHRDLKPANVMIGPDGHATVLDFGIARLDADGIDLTTLTGTGHVLGTLAYMSPEQAGGAKSLDARSDLYSLGCLLYATLVGRPPFAEGPWQRVLRQHLEDAPARPSARRLGLPPAWDSLLLDLLAKQPGDRPPSAGAVRERIAELPVPRDAPPEAGPAAGTARGATAVDAEVATVVDPDAVTRDALASPPREAEASAPPHHPPTRLAPSPRPTPRVLPGDEVISRSLTGGQVLALLTVVLLVLGGLITLILIASGRETGQSAGTSALITAAGLGTFVVSGFLYGGYVYTWKPRRERLQTTRQLEAKLAQAARERAQADEEQAAASGAGTPAHQQAVATVSAAIQDNRPLWVGYEHHNSIWWIHVHPVCFADGDLVSVTVTSRERYLIAEFRLRATSDVSPPGV</sequence>
<evidence type="ECO:0000256" key="1">
    <source>
        <dbReference type="ARBA" id="ARBA00012513"/>
    </source>
</evidence>
<keyword evidence="3" id="KW-0808">Transferase</keyword>
<dbReference type="CDD" id="cd14014">
    <property type="entry name" value="STKc_PknB_like"/>
    <property type="match status" value="1"/>
</dbReference>
<name>A0ABQ2M3F1_9ACTN</name>
<dbReference type="Gene3D" id="1.10.510.10">
    <property type="entry name" value="Transferase(Phosphotransferase) domain 1"/>
    <property type="match status" value="1"/>
</dbReference>